<dbReference type="Gene3D" id="3.90.700.10">
    <property type="entry name" value="Succinate dehydrogenase/fumarate reductase flavoprotein, catalytic domain"/>
    <property type="match status" value="1"/>
</dbReference>
<sequence length="596" mass="65040">MTTAYKIQEHKYDMIVVGAGGAGLRATFGLAQKGLSTACLTKVFPTRSHTVAAQGGISAALGNMGEDDWRFHFYDTIKGSDWLGDQDAIEYMCREAIPAIIELEHQGVPFSRTEDGRIYQRPFGGMTTHYGKGIAQRTCAAADRTGHAILHTLYQQSLAHKAQFFIEYFALDLIMDEEGACRGVLALDMAEGTLHLFRAQGVVLATGGYGRAYFSATSAHTCTGDGGGMALRAGLAMQDMEFVQFHPTGIYGAGCLITEGVRGEGGILRNSNGERFMERYAPNAKDLASRDVVSRSMTIEIREGRGVGPQKDHIFLDLTHLDPKDIHEKLPGIAESAKIFAGVDVEKEPIPVIPTVHYNMGGVPTNYHGEVVQLKNGNPDAVVPGLYAIGEAACVSVHGANRLGSNSLLDLVVFGRAVANRCAETITPNGPHKDLPKDACDKSLANFDRLRHANGSLPTAEIRNNMQRAMQADAAVFRTGETLAEGVAKVREINASFADVRVSDRSLVWNSDLVETLELQNLLGQALTTIVSAENRKESRGAHAREDFPERDDENWHKHTVCWVDDAGETRIDYRPVHMYTLSDDVEVVPPKPRVY</sequence>
<dbReference type="PRINTS" id="PR00411">
    <property type="entry name" value="PNDRDTASEI"/>
</dbReference>
<comment type="caution">
    <text evidence="18">The sequence shown here is derived from an EMBL/GenBank/DDBJ whole genome shotgun (WGS) entry which is preliminary data.</text>
</comment>
<evidence type="ECO:0000256" key="10">
    <source>
        <dbReference type="ARBA" id="ARBA00022982"/>
    </source>
</evidence>
<dbReference type="NCBIfam" id="TIGR01812">
    <property type="entry name" value="sdhA_frdA_Gneg"/>
    <property type="match status" value="1"/>
</dbReference>
<dbReference type="EC" id="1.3.5.1" evidence="5 15"/>
<dbReference type="InterPro" id="IPR011281">
    <property type="entry name" value="Succ_DH_flav_su_fwd"/>
</dbReference>
<name>A0ABS8JDT9_9GAMM</name>
<dbReference type="InterPro" id="IPR037099">
    <property type="entry name" value="Fum_R/Succ_DH_flav-like_C_sf"/>
</dbReference>
<proteinExistence type="inferred from homology"/>
<keyword evidence="19" id="KW-1185">Reference proteome</keyword>
<keyword evidence="8 15" id="KW-0285">Flavoprotein</keyword>
<keyword evidence="10 15" id="KW-0249">Electron transport</keyword>
<reference evidence="18" key="1">
    <citation type="submission" date="2021-10" db="EMBL/GenBank/DDBJ databases">
        <authorList>
            <person name="Lyu M."/>
            <person name="Wang X."/>
            <person name="Meng X."/>
            <person name="Xu K."/>
        </authorList>
    </citation>
    <scope>NUCLEOTIDE SEQUENCE</scope>
    <source>
        <strain evidence="18">A6</strain>
    </source>
</reference>
<comment type="similarity">
    <text evidence="4 15">Belongs to the FAD-dependent oxidoreductase 2 family. FRD/SDH subfamily.</text>
</comment>
<evidence type="ECO:0000256" key="14">
    <source>
        <dbReference type="NCBIfam" id="TIGR01816"/>
    </source>
</evidence>
<dbReference type="Pfam" id="PF00890">
    <property type="entry name" value="FAD_binding_2"/>
    <property type="match status" value="1"/>
</dbReference>
<dbReference type="InterPro" id="IPR036188">
    <property type="entry name" value="FAD/NAD-bd_sf"/>
</dbReference>
<comment type="pathway">
    <text evidence="3 15">Carbohydrate metabolism; tricarboxylic acid cycle; fumarate from succinate (bacterial route): step 1/1.</text>
</comment>
<evidence type="ECO:0000256" key="1">
    <source>
        <dbReference type="ARBA" id="ARBA00001974"/>
    </source>
</evidence>
<keyword evidence="12 15" id="KW-0472">Membrane</keyword>
<dbReference type="Pfam" id="PF02910">
    <property type="entry name" value="Succ_DH_flav_C"/>
    <property type="match status" value="1"/>
</dbReference>
<dbReference type="InterPro" id="IPR027477">
    <property type="entry name" value="Succ_DH/fumarate_Rdtase_cat_sf"/>
</dbReference>
<dbReference type="SUPFAM" id="SSF56425">
    <property type="entry name" value="Succinate dehydrogenase/fumarate reductase flavoprotein, catalytic domain"/>
    <property type="match status" value="1"/>
</dbReference>
<keyword evidence="15" id="KW-0997">Cell inner membrane</keyword>
<comment type="cofactor">
    <cofactor evidence="1 15">
        <name>FAD</name>
        <dbReference type="ChEBI" id="CHEBI:57692"/>
    </cofactor>
</comment>
<feature type="domain" description="FAD-dependent oxidoreductase 2 FAD-binding" evidence="16">
    <location>
        <begin position="13"/>
        <end position="408"/>
    </location>
</feature>
<dbReference type="Gene3D" id="1.20.58.100">
    <property type="entry name" value="Fumarate reductase/succinate dehydrogenase flavoprotein-like, C-terminal domain"/>
    <property type="match status" value="1"/>
</dbReference>
<comment type="catalytic activity">
    <reaction evidence="13 15">
        <text>a quinone + succinate = fumarate + a quinol</text>
        <dbReference type="Rhea" id="RHEA:40523"/>
        <dbReference type="ChEBI" id="CHEBI:24646"/>
        <dbReference type="ChEBI" id="CHEBI:29806"/>
        <dbReference type="ChEBI" id="CHEBI:30031"/>
        <dbReference type="ChEBI" id="CHEBI:132124"/>
        <dbReference type="EC" id="1.3.5.1"/>
    </reaction>
</comment>
<comment type="subcellular location">
    <subcellularLocation>
        <location evidence="2 15">Cell inner membrane</location>
        <topology evidence="2 15">Peripheral membrane protein</topology>
        <orientation evidence="2 15">Cytoplasmic side</orientation>
    </subcellularLocation>
</comment>
<dbReference type="Proteomes" id="UP001165293">
    <property type="component" value="Unassembled WGS sequence"/>
</dbReference>
<dbReference type="NCBIfam" id="TIGR01816">
    <property type="entry name" value="sdhA_forward"/>
    <property type="match status" value="1"/>
</dbReference>
<evidence type="ECO:0000256" key="12">
    <source>
        <dbReference type="ARBA" id="ARBA00023136"/>
    </source>
</evidence>
<organism evidence="18 19">
    <name type="scientific">Noviluteimonas lactosilytica</name>
    <dbReference type="NCBI Taxonomy" id="2888523"/>
    <lineage>
        <taxon>Bacteria</taxon>
        <taxon>Pseudomonadati</taxon>
        <taxon>Pseudomonadota</taxon>
        <taxon>Gammaproteobacteria</taxon>
        <taxon>Lysobacterales</taxon>
        <taxon>Lysobacteraceae</taxon>
        <taxon>Noviluteimonas</taxon>
    </lineage>
</organism>
<evidence type="ECO:0000256" key="6">
    <source>
        <dbReference type="ARBA" id="ARBA00019965"/>
    </source>
</evidence>
<evidence type="ECO:0000259" key="17">
    <source>
        <dbReference type="Pfam" id="PF02910"/>
    </source>
</evidence>
<dbReference type="RefSeq" id="WP_230525416.1">
    <property type="nucleotide sequence ID" value="NZ_JAJGAK010000001.1"/>
</dbReference>
<dbReference type="Gene3D" id="3.50.50.60">
    <property type="entry name" value="FAD/NAD(P)-binding domain"/>
    <property type="match status" value="1"/>
</dbReference>
<keyword evidence="7 15" id="KW-0813">Transport</keyword>
<keyword evidence="11 15" id="KW-0560">Oxidoreductase</keyword>
<evidence type="ECO:0000313" key="19">
    <source>
        <dbReference type="Proteomes" id="UP001165293"/>
    </source>
</evidence>
<dbReference type="PIRSF" id="PIRSF000171">
    <property type="entry name" value="SDHA_APRA_LASPO"/>
    <property type="match status" value="1"/>
</dbReference>
<dbReference type="EMBL" id="JAJGAK010000001">
    <property type="protein sequence ID" value="MCC8361766.1"/>
    <property type="molecule type" value="Genomic_DNA"/>
</dbReference>
<evidence type="ECO:0000256" key="9">
    <source>
        <dbReference type="ARBA" id="ARBA00022827"/>
    </source>
</evidence>
<protein>
    <recommendedName>
        <fullName evidence="6 14">Succinate dehydrogenase flavoprotein subunit</fullName>
        <ecNumber evidence="5 15">1.3.5.1</ecNumber>
    </recommendedName>
</protein>
<dbReference type="Gene3D" id="4.10.80.40">
    <property type="entry name" value="succinate dehydrogenase protein domain"/>
    <property type="match status" value="1"/>
</dbReference>
<evidence type="ECO:0000256" key="13">
    <source>
        <dbReference type="ARBA" id="ARBA00049220"/>
    </source>
</evidence>
<evidence type="ECO:0000256" key="2">
    <source>
        <dbReference type="ARBA" id="ARBA00004515"/>
    </source>
</evidence>
<keyword evidence="15" id="KW-0816">Tricarboxylic acid cycle</keyword>
<keyword evidence="9 15" id="KW-0274">FAD</keyword>
<keyword evidence="15" id="KW-1003">Cell membrane</keyword>
<dbReference type="InterPro" id="IPR015939">
    <property type="entry name" value="Fum_Rdtase/Succ_DH_flav-like_C"/>
</dbReference>
<evidence type="ECO:0000256" key="5">
    <source>
        <dbReference type="ARBA" id="ARBA00012792"/>
    </source>
</evidence>
<gene>
    <name evidence="18" type="primary">sdhA</name>
    <name evidence="18" type="ORF">LK996_01545</name>
</gene>
<dbReference type="PROSITE" id="PS00504">
    <property type="entry name" value="FRD_SDH_FAD_BINDING"/>
    <property type="match status" value="1"/>
</dbReference>
<dbReference type="InterPro" id="IPR030664">
    <property type="entry name" value="SdhA/FrdA/AprA"/>
</dbReference>
<dbReference type="PANTHER" id="PTHR11632">
    <property type="entry name" value="SUCCINATE DEHYDROGENASE 2 FLAVOPROTEIN SUBUNIT"/>
    <property type="match status" value="1"/>
</dbReference>
<evidence type="ECO:0000256" key="15">
    <source>
        <dbReference type="RuleBase" id="RU362051"/>
    </source>
</evidence>
<evidence type="ECO:0000313" key="18">
    <source>
        <dbReference type="EMBL" id="MCC8361766.1"/>
    </source>
</evidence>
<evidence type="ECO:0000256" key="3">
    <source>
        <dbReference type="ARBA" id="ARBA00004894"/>
    </source>
</evidence>
<dbReference type="InterPro" id="IPR014006">
    <property type="entry name" value="Succ_Dhase_FrdA_Gneg"/>
</dbReference>
<dbReference type="InterPro" id="IPR003952">
    <property type="entry name" value="FRD_SDH_FAD_BS"/>
</dbReference>
<dbReference type="SUPFAM" id="SSF46977">
    <property type="entry name" value="Succinate dehydrogenase/fumarate reductase flavoprotein C-terminal domain"/>
    <property type="match status" value="1"/>
</dbReference>
<dbReference type="PANTHER" id="PTHR11632:SF51">
    <property type="entry name" value="SUCCINATE DEHYDROGENASE [UBIQUINONE] FLAVOPROTEIN SUBUNIT, MITOCHONDRIAL"/>
    <property type="match status" value="1"/>
</dbReference>
<dbReference type="SUPFAM" id="SSF51905">
    <property type="entry name" value="FAD/NAD(P)-binding domain"/>
    <property type="match status" value="1"/>
</dbReference>
<evidence type="ECO:0000256" key="4">
    <source>
        <dbReference type="ARBA" id="ARBA00008040"/>
    </source>
</evidence>
<evidence type="ECO:0000256" key="7">
    <source>
        <dbReference type="ARBA" id="ARBA00022448"/>
    </source>
</evidence>
<evidence type="ECO:0000259" key="16">
    <source>
        <dbReference type="Pfam" id="PF00890"/>
    </source>
</evidence>
<dbReference type="InterPro" id="IPR003953">
    <property type="entry name" value="FAD-dep_OxRdtase_2_FAD-bd"/>
</dbReference>
<accession>A0ABS8JDT9</accession>
<feature type="domain" description="Fumarate reductase/succinate dehydrogenase flavoprotein-like C-terminal" evidence="17">
    <location>
        <begin position="463"/>
        <end position="596"/>
    </location>
</feature>
<evidence type="ECO:0000256" key="8">
    <source>
        <dbReference type="ARBA" id="ARBA00022630"/>
    </source>
</evidence>
<evidence type="ECO:0000256" key="11">
    <source>
        <dbReference type="ARBA" id="ARBA00023002"/>
    </source>
</evidence>